<protein>
    <submittedName>
        <fullName evidence="2">Uncharacterized protein</fullName>
    </submittedName>
</protein>
<evidence type="ECO:0000313" key="2">
    <source>
        <dbReference type="EMBL" id="ORE15755.1"/>
    </source>
</evidence>
<evidence type="ECO:0000256" key="1">
    <source>
        <dbReference type="SAM" id="Phobius"/>
    </source>
</evidence>
<dbReference type="Proteomes" id="UP000242381">
    <property type="component" value="Unassembled WGS sequence"/>
</dbReference>
<keyword evidence="1" id="KW-0472">Membrane</keyword>
<name>A0A1X0RUN9_RHIZD</name>
<feature type="transmembrane region" description="Helical" evidence="1">
    <location>
        <begin position="206"/>
        <end position="223"/>
    </location>
</feature>
<dbReference type="VEuPathDB" id="FungiDB:BCV72DRAFT_218239"/>
<keyword evidence="1" id="KW-0812">Transmembrane</keyword>
<evidence type="ECO:0000313" key="3">
    <source>
        <dbReference type="Proteomes" id="UP000242381"/>
    </source>
</evidence>
<gene>
    <name evidence="2" type="ORF">BCV71DRAFT_273171</name>
</gene>
<dbReference type="AlphaFoldDB" id="A0A1X0RUN9"/>
<organism evidence="2 3">
    <name type="scientific">Rhizopus microsporus</name>
    <dbReference type="NCBI Taxonomy" id="58291"/>
    <lineage>
        <taxon>Eukaryota</taxon>
        <taxon>Fungi</taxon>
        <taxon>Fungi incertae sedis</taxon>
        <taxon>Mucoromycota</taxon>
        <taxon>Mucoromycotina</taxon>
        <taxon>Mucoromycetes</taxon>
        <taxon>Mucorales</taxon>
        <taxon>Mucorineae</taxon>
        <taxon>Rhizopodaceae</taxon>
        <taxon>Rhizopus</taxon>
    </lineage>
</organism>
<proteinExistence type="predicted"/>
<dbReference type="OMA" id="LEHGHAM"/>
<reference evidence="2 3" key="1">
    <citation type="journal article" date="2016" name="Proc. Natl. Acad. Sci. U.S.A.">
        <title>Lipid metabolic changes in an early divergent fungus govern the establishment of a mutualistic symbiosis with endobacteria.</title>
        <authorList>
            <person name="Lastovetsky O.A."/>
            <person name="Gaspar M.L."/>
            <person name="Mondo S.J."/>
            <person name="LaButti K.M."/>
            <person name="Sandor L."/>
            <person name="Grigoriev I.V."/>
            <person name="Henry S.A."/>
            <person name="Pawlowska T.E."/>
        </authorList>
    </citation>
    <scope>NUCLEOTIDE SEQUENCE [LARGE SCALE GENOMIC DNA]</scope>
    <source>
        <strain evidence="2 3">ATCC 11559</strain>
    </source>
</reference>
<accession>A0A1X0RUN9</accession>
<dbReference type="EMBL" id="KV921410">
    <property type="protein sequence ID" value="ORE15755.1"/>
    <property type="molecule type" value="Genomic_DNA"/>
</dbReference>
<sequence>MLPKDSNSQVFHRDQIVYQDEVYNLYKMIQESFYRKTVDEKEPVCLWLEELKGKNYSTFKHSNFENHFTFGFSSPWQKQLLLSSTMVCLDATHCVSHIQRDIMHTIVVRHPSTGTGCPVAYMFTEDHSMAAASVFLSFVKNDIGVTTLEKITIDVSTTEHAPITAVYPEAAVQWCLSHVSDAWMGKIREQQQQQIRLPIMSLGKRFSSVIMLTLIHLLFFSFFF</sequence>
<keyword evidence="1" id="KW-1133">Transmembrane helix</keyword>